<organism evidence="2 3">
    <name type="scientific">Niallia endozanthoxylica</name>
    <dbReference type="NCBI Taxonomy" id="2036016"/>
    <lineage>
        <taxon>Bacteria</taxon>
        <taxon>Bacillati</taxon>
        <taxon>Bacillota</taxon>
        <taxon>Bacilli</taxon>
        <taxon>Bacillales</taxon>
        <taxon>Bacillaceae</taxon>
        <taxon>Niallia</taxon>
    </lineage>
</organism>
<name>A0A5J5HTY7_9BACI</name>
<proteinExistence type="predicted"/>
<dbReference type="RefSeq" id="WP_150440257.1">
    <property type="nucleotide sequence ID" value="NZ_VYKL01000018.1"/>
</dbReference>
<dbReference type="Proteomes" id="UP000326671">
    <property type="component" value="Unassembled WGS sequence"/>
</dbReference>
<protein>
    <submittedName>
        <fullName evidence="2">Uncharacterized protein</fullName>
    </submittedName>
</protein>
<dbReference type="OrthoDB" id="2871924at2"/>
<feature type="transmembrane region" description="Helical" evidence="1">
    <location>
        <begin position="143"/>
        <end position="160"/>
    </location>
</feature>
<reference evidence="2 3" key="1">
    <citation type="submission" date="2019-09" db="EMBL/GenBank/DDBJ databases">
        <title>Whole genome sequences of isolates from the Mars Exploration Rovers.</title>
        <authorList>
            <person name="Seuylemezian A."/>
            <person name="Vaishampayan P."/>
        </authorList>
    </citation>
    <scope>NUCLEOTIDE SEQUENCE [LARGE SCALE GENOMIC DNA]</scope>
    <source>
        <strain evidence="2 3">MER_TA_151</strain>
    </source>
</reference>
<feature type="transmembrane region" description="Helical" evidence="1">
    <location>
        <begin position="7"/>
        <end position="26"/>
    </location>
</feature>
<gene>
    <name evidence="2" type="ORF">F4V44_12005</name>
</gene>
<feature type="transmembrane region" description="Helical" evidence="1">
    <location>
        <begin position="38"/>
        <end position="58"/>
    </location>
</feature>
<feature type="transmembrane region" description="Helical" evidence="1">
    <location>
        <begin position="79"/>
        <end position="101"/>
    </location>
</feature>
<evidence type="ECO:0000256" key="1">
    <source>
        <dbReference type="SAM" id="Phobius"/>
    </source>
</evidence>
<dbReference type="EMBL" id="VYKL01000018">
    <property type="protein sequence ID" value="KAA9023857.1"/>
    <property type="molecule type" value="Genomic_DNA"/>
</dbReference>
<feature type="transmembrane region" description="Helical" evidence="1">
    <location>
        <begin position="113"/>
        <end position="131"/>
    </location>
</feature>
<dbReference type="AlphaFoldDB" id="A0A5J5HTY7"/>
<keyword evidence="1" id="KW-0472">Membrane</keyword>
<keyword evidence="1" id="KW-1133">Transmembrane helix</keyword>
<evidence type="ECO:0000313" key="2">
    <source>
        <dbReference type="EMBL" id="KAA9023857.1"/>
    </source>
</evidence>
<accession>A0A5J5HTY7</accession>
<evidence type="ECO:0000313" key="3">
    <source>
        <dbReference type="Proteomes" id="UP000326671"/>
    </source>
</evidence>
<keyword evidence="1" id="KW-0812">Transmembrane</keyword>
<comment type="caution">
    <text evidence="2">The sequence shown here is derived from an EMBL/GenBank/DDBJ whole genome shotgun (WGS) entry which is preliminary data.</text>
</comment>
<keyword evidence="3" id="KW-1185">Reference proteome</keyword>
<sequence>MVARWLAVNIVTVITILLWSSIYQGYGSNTIMIGKVAAQVSFILFLVNLNMYFVFLFIRKSKKRTIKVKFAQISKRLMTFHIPVAVSASLLVFIHIITMIYGKWGHLWGQKTISGIVTFSLLLLLLFSGFLRKKKATGKRRRFHYKTAFVFFGLLILHIFI</sequence>